<sequence>MQKVDLFIRHALVVTQDDQRHILEDGALAVKADRIVALGPTAEMEAVFTADRVVDASGRALFPGLVNTHTHLFQSAVKGLGEDMPVEQWVQAVTFPTARVINAEEAYLLSLVSCLENLRSGATTVMDFMYSLDDPALHEAVIQAMLDSGLRGRYTRTIVDSGEEMGIPAVMRQPVEEALAHARTLQNRYNGAGDGRLDIGLAIGVIWAITEPGLRAVRRCADETGMTITMHVNETPFDNVAAQQRWGRATIPMLSETGVLGPDFIAVHCVHMTDEDIELFVRHNVAVAYNPVSNMYLGSGIAPIVQLARQGLRIGLATDGSGSNNCQDMLETLKFGALLQKVGRMDPSCVVAQQALDWGTRGGAAALGLADQIGSLAPGKKADFFLVTPFTAKATPVHDPVATLAYSAGQPNVEMVVVNGRILMENGVFTHLNETQILHEAQRAAQNLAQRAGTEKLLERRGKWRPV</sequence>
<dbReference type="PANTHER" id="PTHR43794">
    <property type="entry name" value="AMINOHYDROLASE SSNA-RELATED"/>
    <property type="match status" value="1"/>
</dbReference>
<dbReference type="OrthoDB" id="9807210at2"/>
<dbReference type="Proteomes" id="UP000007880">
    <property type="component" value="Chromosome"/>
</dbReference>
<gene>
    <name evidence="3" type="ordered locus">CLDAP_00540</name>
</gene>
<evidence type="ECO:0000256" key="1">
    <source>
        <dbReference type="ARBA" id="ARBA00022801"/>
    </source>
</evidence>
<dbReference type="PANTHER" id="PTHR43794:SF11">
    <property type="entry name" value="AMIDOHYDROLASE-RELATED DOMAIN-CONTAINING PROTEIN"/>
    <property type="match status" value="1"/>
</dbReference>
<dbReference type="Gene3D" id="3.20.20.140">
    <property type="entry name" value="Metal-dependent hydrolases"/>
    <property type="match status" value="1"/>
</dbReference>
<dbReference type="Gene3D" id="2.30.40.10">
    <property type="entry name" value="Urease, subunit C, domain 1"/>
    <property type="match status" value="1"/>
</dbReference>
<dbReference type="EMBL" id="AP012337">
    <property type="protein sequence ID" value="BAL98093.1"/>
    <property type="molecule type" value="Genomic_DNA"/>
</dbReference>
<name>I0HYK6_CALAS</name>
<dbReference type="InterPro" id="IPR050287">
    <property type="entry name" value="MTA/SAH_deaminase"/>
</dbReference>
<feature type="domain" description="Amidohydrolase-related" evidence="2">
    <location>
        <begin position="61"/>
        <end position="422"/>
    </location>
</feature>
<dbReference type="STRING" id="926550.CLDAP_00540"/>
<organism evidence="3 4">
    <name type="scientific">Caldilinea aerophila (strain DSM 14535 / JCM 11387 / NBRC 104270 / STL-6-O1)</name>
    <dbReference type="NCBI Taxonomy" id="926550"/>
    <lineage>
        <taxon>Bacteria</taxon>
        <taxon>Bacillati</taxon>
        <taxon>Chloroflexota</taxon>
        <taxon>Caldilineae</taxon>
        <taxon>Caldilineales</taxon>
        <taxon>Caldilineaceae</taxon>
        <taxon>Caldilinea</taxon>
    </lineage>
</organism>
<protein>
    <submittedName>
        <fullName evidence="3">Putative hydrolase</fullName>
    </submittedName>
</protein>
<dbReference type="AlphaFoldDB" id="I0HYK6"/>
<evidence type="ECO:0000259" key="2">
    <source>
        <dbReference type="Pfam" id="PF01979"/>
    </source>
</evidence>
<dbReference type="GO" id="GO:0016810">
    <property type="term" value="F:hydrolase activity, acting on carbon-nitrogen (but not peptide) bonds"/>
    <property type="evidence" value="ECO:0007669"/>
    <property type="project" value="InterPro"/>
</dbReference>
<dbReference type="RefSeq" id="WP_014431336.1">
    <property type="nucleotide sequence ID" value="NC_017079.1"/>
</dbReference>
<evidence type="ECO:0000313" key="3">
    <source>
        <dbReference type="EMBL" id="BAL98093.1"/>
    </source>
</evidence>
<dbReference type="eggNOG" id="COG0402">
    <property type="taxonomic scope" value="Bacteria"/>
</dbReference>
<dbReference type="SUPFAM" id="SSF51338">
    <property type="entry name" value="Composite domain of metallo-dependent hydrolases"/>
    <property type="match status" value="2"/>
</dbReference>
<dbReference type="InterPro" id="IPR032466">
    <property type="entry name" value="Metal_Hydrolase"/>
</dbReference>
<dbReference type="KEGG" id="cap:CLDAP_00540"/>
<dbReference type="HOGENOM" id="CLU_012358_2_1_0"/>
<dbReference type="SUPFAM" id="SSF51556">
    <property type="entry name" value="Metallo-dependent hydrolases"/>
    <property type="match status" value="1"/>
</dbReference>
<proteinExistence type="predicted"/>
<dbReference type="InterPro" id="IPR011059">
    <property type="entry name" value="Metal-dep_hydrolase_composite"/>
</dbReference>
<dbReference type="CDD" id="cd01298">
    <property type="entry name" value="ATZ_TRZ_like"/>
    <property type="match status" value="1"/>
</dbReference>
<dbReference type="Pfam" id="PF01979">
    <property type="entry name" value="Amidohydro_1"/>
    <property type="match status" value="1"/>
</dbReference>
<keyword evidence="4" id="KW-1185">Reference proteome</keyword>
<evidence type="ECO:0000313" key="4">
    <source>
        <dbReference type="Proteomes" id="UP000007880"/>
    </source>
</evidence>
<reference evidence="3 4" key="1">
    <citation type="submission" date="2012-02" db="EMBL/GenBank/DDBJ databases">
        <title>Complete genome sequence of Caldilinea aerophila DSM 14535 (= NBRC 102666).</title>
        <authorList>
            <person name="Oguchi A."/>
            <person name="Hosoyama A."/>
            <person name="Sekine M."/>
            <person name="Fukai R."/>
            <person name="Kato Y."/>
            <person name="Nakamura S."/>
            <person name="Hanada S."/>
            <person name="Yamazaki S."/>
            <person name="Fujita N."/>
        </authorList>
    </citation>
    <scope>NUCLEOTIDE SEQUENCE [LARGE SCALE GENOMIC DNA]</scope>
    <source>
        <strain evidence="4">DSM 14535 / JCM 11387 / NBRC 104270 / STL-6-O1</strain>
    </source>
</reference>
<keyword evidence="1 3" id="KW-0378">Hydrolase</keyword>
<dbReference type="InterPro" id="IPR006680">
    <property type="entry name" value="Amidohydro-rel"/>
</dbReference>
<accession>I0HYK6</accession>